<proteinExistence type="predicted"/>
<gene>
    <name evidence="2" type="ORF">PCO31110_01822</name>
</gene>
<dbReference type="Proteomes" id="UP000337189">
    <property type="component" value="Unassembled WGS sequence"/>
</dbReference>
<name>A0A5E4U5P4_9BURK</name>
<evidence type="ECO:0000256" key="1">
    <source>
        <dbReference type="SAM" id="MobiDB-lite"/>
    </source>
</evidence>
<accession>A0A5E4U5P4</accession>
<dbReference type="EMBL" id="CABPSJ010000002">
    <property type="protein sequence ID" value="VVD94782.1"/>
    <property type="molecule type" value="Genomic_DNA"/>
</dbReference>
<protein>
    <submittedName>
        <fullName evidence="2">Uncharacterized protein</fullName>
    </submittedName>
</protein>
<evidence type="ECO:0000313" key="2">
    <source>
        <dbReference type="EMBL" id="VVD94782.1"/>
    </source>
</evidence>
<evidence type="ECO:0000313" key="3">
    <source>
        <dbReference type="Proteomes" id="UP000337189"/>
    </source>
</evidence>
<reference evidence="2 3" key="1">
    <citation type="submission" date="2019-08" db="EMBL/GenBank/DDBJ databases">
        <authorList>
            <person name="Peeters C."/>
        </authorList>
    </citation>
    <scope>NUCLEOTIDE SEQUENCE [LARGE SCALE GENOMIC DNA]</scope>
    <source>
        <strain evidence="2 3">LMG 31110</strain>
    </source>
</reference>
<feature type="region of interest" description="Disordered" evidence="1">
    <location>
        <begin position="41"/>
        <end position="60"/>
    </location>
</feature>
<sequence>MSYQAEDAASARLNADEKPATRTSTSITSVSAATIAPLYMPKKNENHSGTPRYPVTLPNW</sequence>
<feature type="region of interest" description="Disordered" evidence="1">
    <location>
        <begin position="1"/>
        <end position="27"/>
    </location>
</feature>
<organism evidence="2 3">
    <name type="scientific">Pandoraea communis</name>
    <dbReference type="NCBI Taxonomy" id="2508297"/>
    <lineage>
        <taxon>Bacteria</taxon>
        <taxon>Pseudomonadati</taxon>
        <taxon>Pseudomonadota</taxon>
        <taxon>Betaproteobacteria</taxon>
        <taxon>Burkholderiales</taxon>
        <taxon>Burkholderiaceae</taxon>
        <taxon>Pandoraea</taxon>
    </lineage>
</organism>
<dbReference type="AlphaFoldDB" id="A0A5E4U5P4"/>